<name>A0A0S6VSN6_9BACT</name>
<reference evidence="1" key="1">
    <citation type="journal article" date="2015" name="PeerJ">
        <title>First genomic representation of candidate bacterial phylum KSB3 points to enhanced environmental sensing as a trigger of wastewater bulking.</title>
        <authorList>
            <person name="Sekiguchi Y."/>
            <person name="Ohashi A."/>
            <person name="Parks D.H."/>
            <person name="Yamauchi T."/>
            <person name="Tyson G.W."/>
            <person name="Hugenholtz P."/>
        </authorList>
    </citation>
    <scope>NUCLEOTIDE SEQUENCE [LARGE SCALE GENOMIC DNA]</scope>
</reference>
<dbReference type="STRING" id="1499966.U14_01719"/>
<sequence length="163" mass="18393">MSNIYAIRNFRVTENAIRFELDDATICVPFERSGSKLLLFARSEQRQVFEVDDDGLGVHWPLLDEDLSIAGLLRAAGRDDLVVSAIPSSYREDVPAVAPSTVSYPRKTPDRNIVAPAMCPDRSRDCIPARIHFSEMKKCAILQHKRGTKHECTCAISYQRTRK</sequence>
<dbReference type="Proteomes" id="UP000030700">
    <property type="component" value="Unassembled WGS sequence"/>
</dbReference>
<dbReference type="Pfam" id="PF10387">
    <property type="entry name" value="DUF2442"/>
    <property type="match status" value="1"/>
</dbReference>
<protein>
    <recommendedName>
        <fullName evidence="3">DUF2442 domain-containing protein</fullName>
    </recommendedName>
</protein>
<dbReference type="InterPro" id="IPR018841">
    <property type="entry name" value="DUF2442"/>
</dbReference>
<evidence type="ECO:0000313" key="1">
    <source>
        <dbReference type="EMBL" id="GAK50488.1"/>
    </source>
</evidence>
<dbReference type="EMBL" id="DF820456">
    <property type="protein sequence ID" value="GAK50488.1"/>
    <property type="molecule type" value="Genomic_DNA"/>
</dbReference>
<dbReference type="AlphaFoldDB" id="A0A0S6VSN6"/>
<evidence type="ECO:0008006" key="3">
    <source>
        <dbReference type="Google" id="ProtNLM"/>
    </source>
</evidence>
<organism evidence="1">
    <name type="scientific">Candidatus Moduliflexus flocculans</name>
    <dbReference type="NCBI Taxonomy" id="1499966"/>
    <lineage>
        <taxon>Bacteria</taxon>
        <taxon>Candidatus Moduliflexota</taxon>
        <taxon>Candidatus Moduliflexia</taxon>
        <taxon>Candidatus Moduliflexales</taxon>
        <taxon>Candidatus Moduliflexaceae</taxon>
    </lineage>
</organism>
<proteinExistence type="predicted"/>
<gene>
    <name evidence="1" type="ORF">U14_01719</name>
</gene>
<dbReference type="HOGENOM" id="CLU_1623892_0_0_0"/>
<keyword evidence="2" id="KW-1185">Reference proteome</keyword>
<accession>A0A0S6VSN6</accession>
<dbReference type="Gene3D" id="3.30.2020.40">
    <property type="entry name" value="Uncharacterised protein PF10387, DUF2442"/>
    <property type="match status" value="1"/>
</dbReference>
<evidence type="ECO:0000313" key="2">
    <source>
        <dbReference type="Proteomes" id="UP000030700"/>
    </source>
</evidence>